<dbReference type="SUPFAM" id="SSF89360">
    <property type="entry name" value="HesB-like domain"/>
    <property type="match status" value="1"/>
</dbReference>
<name>A0A9X3AF99_9GAMM</name>
<sequence length="128" mass="13805">MTTETFDPNAQPATYDPNAIASASMTEAAINHIRKQLAKNPAMKGIRLGVKKSGCSGFKYDIEFVEQAHDGDQTIQVADDIQLFIAADAAPYVRGTEIDFSKEGLNSTIKFNNPNAKDLCGCGESFSV</sequence>
<dbReference type="RefSeq" id="WP_260975394.1">
    <property type="nucleotide sequence ID" value="NZ_JAOANI010000014.1"/>
</dbReference>
<dbReference type="NCBIfam" id="TIGR00049">
    <property type="entry name" value="iron-sulfur cluster assembly accessory protein"/>
    <property type="match status" value="1"/>
</dbReference>
<gene>
    <name evidence="3" type="ORF">NYR02_05565</name>
</gene>
<dbReference type="GO" id="GO:0005829">
    <property type="term" value="C:cytosol"/>
    <property type="evidence" value="ECO:0007669"/>
    <property type="project" value="TreeGrafter"/>
</dbReference>
<dbReference type="GO" id="GO:0016226">
    <property type="term" value="P:iron-sulfur cluster assembly"/>
    <property type="evidence" value="ECO:0007669"/>
    <property type="project" value="InterPro"/>
</dbReference>
<comment type="caution">
    <text evidence="3">The sequence shown here is derived from an EMBL/GenBank/DDBJ whole genome shotgun (WGS) entry which is preliminary data.</text>
</comment>
<dbReference type="Proteomes" id="UP001147830">
    <property type="component" value="Unassembled WGS sequence"/>
</dbReference>
<dbReference type="InterPro" id="IPR016092">
    <property type="entry name" value="ATAP"/>
</dbReference>
<keyword evidence="4" id="KW-1185">Reference proteome</keyword>
<protein>
    <submittedName>
        <fullName evidence="3">Iron-sulfur cluster assembly accessory protein</fullName>
    </submittedName>
</protein>
<dbReference type="PANTHER" id="PTHR10072:SF47">
    <property type="entry name" value="PROTEIN SUFA"/>
    <property type="match status" value="1"/>
</dbReference>
<evidence type="ECO:0000313" key="3">
    <source>
        <dbReference type="EMBL" id="MCT7358487.1"/>
    </source>
</evidence>
<organism evidence="3 4">
    <name type="scientific">Thalassolituus pacificus</name>
    <dbReference type="NCBI Taxonomy" id="2975440"/>
    <lineage>
        <taxon>Bacteria</taxon>
        <taxon>Pseudomonadati</taxon>
        <taxon>Pseudomonadota</taxon>
        <taxon>Gammaproteobacteria</taxon>
        <taxon>Oceanospirillales</taxon>
        <taxon>Oceanospirillaceae</taxon>
        <taxon>Thalassolituus</taxon>
    </lineage>
</organism>
<dbReference type="InterPro" id="IPR050322">
    <property type="entry name" value="Fe-S_cluster_asmbl/transfer"/>
</dbReference>
<accession>A0A9X3AF99</accession>
<dbReference type="InterPro" id="IPR000361">
    <property type="entry name" value="ATAP_core_dom"/>
</dbReference>
<dbReference type="EMBL" id="JAOANI010000014">
    <property type="protein sequence ID" value="MCT7358487.1"/>
    <property type="molecule type" value="Genomic_DNA"/>
</dbReference>
<dbReference type="PANTHER" id="PTHR10072">
    <property type="entry name" value="IRON-SULFUR CLUSTER ASSEMBLY PROTEIN"/>
    <property type="match status" value="1"/>
</dbReference>
<dbReference type="GO" id="GO:0051537">
    <property type="term" value="F:2 iron, 2 sulfur cluster binding"/>
    <property type="evidence" value="ECO:0007669"/>
    <property type="project" value="TreeGrafter"/>
</dbReference>
<evidence type="ECO:0000259" key="2">
    <source>
        <dbReference type="Pfam" id="PF01521"/>
    </source>
</evidence>
<evidence type="ECO:0000313" key="4">
    <source>
        <dbReference type="Proteomes" id="UP001147830"/>
    </source>
</evidence>
<comment type="similarity">
    <text evidence="1">Belongs to the HesB/IscA family.</text>
</comment>
<dbReference type="Gene3D" id="2.60.300.12">
    <property type="entry name" value="HesB-like domain"/>
    <property type="match status" value="1"/>
</dbReference>
<proteinExistence type="inferred from homology"/>
<feature type="domain" description="Core" evidence="2">
    <location>
        <begin position="25"/>
        <end position="124"/>
    </location>
</feature>
<evidence type="ECO:0000256" key="1">
    <source>
        <dbReference type="ARBA" id="ARBA00006718"/>
    </source>
</evidence>
<dbReference type="InterPro" id="IPR035903">
    <property type="entry name" value="HesB-like_dom_sf"/>
</dbReference>
<dbReference type="Pfam" id="PF01521">
    <property type="entry name" value="Fe-S_biosyn"/>
    <property type="match status" value="1"/>
</dbReference>
<reference evidence="3" key="2">
    <citation type="submission" date="2022-08" db="EMBL/GenBank/DDBJ databases">
        <authorList>
            <person name="Dong C."/>
        </authorList>
    </citation>
    <scope>NUCLEOTIDE SEQUENCE</scope>
    <source>
        <strain evidence="3">59MF3M-4</strain>
    </source>
</reference>
<dbReference type="AlphaFoldDB" id="A0A9X3AF99"/>
<reference evidence="3" key="1">
    <citation type="journal article" date="2022" name="Front. Microbiol.">
        <title>Genome-based taxonomic rearrangement of Oceanobacter-related bacteria including the description of Thalassolituus hydrocarbonoclasticus sp. nov. and Thalassolituus pacificus sp. nov. and emended description of the genus Thalassolituus.</title>
        <authorList>
            <person name="Dong C."/>
            <person name="Wei L."/>
            <person name="Wang J."/>
            <person name="Lai Q."/>
            <person name="Huang Z."/>
            <person name="Shao Z."/>
        </authorList>
    </citation>
    <scope>NUCLEOTIDE SEQUENCE</scope>
    <source>
        <strain evidence="3">59MF3M-4</strain>
    </source>
</reference>